<evidence type="ECO:0000256" key="4">
    <source>
        <dbReference type="SAM" id="MobiDB-lite"/>
    </source>
</evidence>
<dbReference type="GeneTree" id="ENSGT00390000013856"/>
<dbReference type="STRING" id="7994.ENSAMXP00000010960"/>
<keyword evidence="6" id="KW-1185">Reference proteome</keyword>
<evidence type="ECO:0000256" key="1">
    <source>
        <dbReference type="ARBA" id="ARBA00023254"/>
    </source>
</evidence>
<dbReference type="InterPro" id="IPR025888">
    <property type="entry name" value="MEI4"/>
</dbReference>
<dbReference type="Proteomes" id="UP000018467">
    <property type="component" value="Unassembled WGS sequence"/>
</dbReference>
<feature type="compositionally biased region" description="Polar residues" evidence="4">
    <location>
        <begin position="106"/>
        <end position="122"/>
    </location>
</feature>
<dbReference type="GO" id="GO:0007129">
    <property type="term" value="P:homologous chromosome pairing at meiosis"/>
    <property type="evidence" value="ECO:0007669"/>
    <property type="project" value="TreeGrafter"/>
</dbReference>
<dbReference type="Bgee" id="ENSAMXG00000010668">
    <property type="expression patterns" value="Expressed in testis and 2 other cell types or tissues"/>
</dbReference>
<feature type="coiled-coil region" evidence="3">
    <location>
        <begin position="43"/>
        <end position="77"/>
    </location>
</feature>
<protein>
    <submittedName>
        <fullName evidence="5">Meiosis-specific, MEI4 homolog (S. cerevisiae)</fullName>
    </submittedName>
</protein>
<proteinExistence type="inferred from homology"/>
<reference evidence="6" key="2">
    <citation type="journal article" date="2014" name="Nat. Commun.">
        <title>The cavefish genome reveals candidate genes for eye loss.</title>
        <authorList>
            <person name="McGaugh S.E."/>
            <person name="Gross J.B."/>
            <person name="Aken B."/>
            <person name="Blin M."/>
            <person name="Borowsky R."/>
            <person name="Chalopin D."/>
            <person name="Hinaux H."/>
            <person name="Jeffery W.R."/>
            <person name="Keene A."/>
            <person name="Ma L."/>
            <person name="Minx P."/>
            <person name="Murphy D."/>
            <person name="O'Quin K.E."/>
            <person name="Retaux S."/>
            <person name="Rohner N."/>
            <person name="Searle S.M."/>
            <person name="Stahl B.A."/>
            <person name="Tabin C."/>
            <person name="Volff J.N."/>
            <person name="Yoshizawa M."/>
            <person name="Warren W.C."/>
        </authorList>
    </citation>
    <scope>NUCLEOTIDE SEQUENCE [LARGE SCALE GENOMIC DNA]</scope>
    <source>
        <strain evidence="6">female</strain>
    </source>
</reference>
<dbReference type="GO" id="GO:0048477">
    <property type="term" value="P:oogenesis"/>
    <property type="evidence" value="ECO:0007669"/>
    <property type="project" value="TreeGrafter"/>
</dbReference>
<comment type="similarity">
    <text evidence="2">Belongs to the MEI4L family.</text>
</comment>
<organism evidence="5 6">
    <name type="scientific">Astyanax mexicanus</name>
    <name type="common">Blind cave fish</name>
    <name type="synonym">Astyanax fasciatus mexicanus</name>
    <dbReference type="NCBI Taxonomy" id="7994"/>
    <lineage>
        <taxon>Eukaryota</taxon>
        <taxon>Metazoa</taxon>
        <taxon>Chordata</taxon>
        <taxon>Craniata</taxon>
        <taxon>Vertebrata</taxon>
        <taxon>Euteleostomi</taxon>
        <taxon>Actinopterygii</taxon>
        <taxon>Neopterygii</taxon>
        <taxon>Teleostei</taxon>
        <taxon>Ostariophysi</taxon>
        <taxon>Characiformes</taxon>
        <taxon>Characoidei</taxon>
        <taxon>Acestrorhamphidae</taxon>
        <taxon>Acestrorhamphinae</taxon>
        <taxon>Astyanax</taxon>
    </lineage>
</organism>
<dbReference type="Ensembl" id="ENSAMXT00000010960.2">
    <property type="protein sequence ID" value="ENSAMXP00000010960.2"/>
    <property type="gene ID" value="ENSAMXG00000010668.2"/>
</dbReference>
<dbReference type="InParanoid" id="W5KTP8"/>
<evidence type="ECO:0000256" key="2">
    <source>
        <dbReference type="ARBA" id="ARBA00093453"/>
    </source>
</evidence>
<dbReference type="PANTHER" id="PTHR28575:SF1">
    <property type="entry name" value="MEIOSIS-SPECIFIC PROTEIN MEI4"/>
    <property type="match status" value="1"/>
</dbReference>
<dbReference type="eggNOG" id="ENOG502S31K">
    <property type="taxonomic scope" value="Eukaryota"/>
</dbReference>
<dbReference type="GO" id="GO:0042138">
    <property type="term" value="P:meiotic DNA double-strand break formation"/>
    <property type="evidence" value="ECO:0007669"/>
    <property type="project" value="InterPro"/>
</dbReference>
<dbReference type="Pfam" id="PF13971">
    <property type="entry name" value="Mei4"/>
    <property type="match status" value="1"/>
</dbReference>
<evidence type="ECO:0000256" key="3">
    <source>
        <dbReference type="SAM" id="Coils"/>
    </source>
</evidence>
<dbReference type="AlphaFoldDB" id="W5KTP8"/>
<accession>W5KTP8</accession>
<sequence length="406" mass="44685">MTTYPCRGKATWDLRTAKLAVAVAIIKSKPPGVSGRQHAEILAARLKKQEETWKAKAEDLKEEVLQLRQELLLTKLLSKPRKSAEAERGDDLLKLLCQDPTDAQLSESDSGCGTSNNTQTLHPTPDLLDVPTPCHTSTVPSSSIHSSHSCVSFPCSTGTLEHALSKRMQFLQHLSGLRKWSGPALVVDGDGAVVWDSVLYLLSSVMEAFKQASGNKALPDPPLLLQASRAAAQALEQGRPSAQHLGQMEDSLKELLDLLLSNSELNKFAVQKTLTECLISLGGSSTFRSVLVRLLLSHINHLAGHLWTSCQGSSDGQQQQQVHWSRYENSIYLFRLLEQLAVVRPGRGAETEHRDLQAQLERYVLPLSDEFPLFALYLWRIRALFNPTSTAGTSAQSFSSQSTFNP</sequence>
<dbReference type="HOGENOM" id="CLU_055456_0_0_1"/>
<dbReference type="GO" id="GO:0007283">
    <property type="term" value="P:spermatogenesis"/>
    <property type="evidence" value="ECO:0007669"/>
    <property type="project" value="TreeGrafter"/>
</dbReference>
<name>W5KTP8_ASTMX</name>
<evidence type="ECO:0000313" key="5">
    <source>
        <dbReference type="Ensembl" id="ENSAMXP00000010960.2"/>
    </source>
</evidence>
<keyword evidence="1" id="KW-0469">Meiosis</keyword>
<dbReference type="FunCoup" id="W5KTP8">
    <property type="interactions" value="781"/>
</dbReference>
<reference evidence="5" key="4">
    <citation type="submission" date="2025-09" db="UniProtKB">
        <authorList>
            <consortium name="Ensembl"/>
        </authorList>
    </citation>
    <scope>IDENTIFICATION</scope>
</reference>
<dbReference type="PANTHER" id="PTHR28575">
    <property type="entry name" value="MEIOSIS-SPECIFIC PROTEIN MEI4"/>
    <property type="match status" value="1"/>
</dbReference>
<reference evidence="6" key="1">
    <citation type="submission" date="2013-03" db="EMBL/GenBank/DDBJ databases">
        <authorList>
            <person name="Jeffery W."/>
            <person name="Warren W."/>
            <person name="Wilson R.K."/>
        </authorList>
    </citation>
    <scope>NUCLEOTIDE SEQUENCE</scope>
    <source>
        <strain evidence="6">female</strain>
    </source>
</reference>
<feature type="region of interest" description="Disordered" evidence="4">
    <location>
        <begin position="106"/>
        <end position="126"/>
    </location>
</feature>
<dbReference type="GO" id="GO:0000800">
    <property type="term" value="C:lateral element"/>
    <property type="evidence" value="ECO:0007669"/>
    <property type="project" value="TreeGrafter"/>
</dbReference>
<reference evidence="5" key="3">
    <citation type="submission" date="2025-08" db="UniProtKB">
        <authorList>
            <consortium name="Ensembl"/>
        </authorList>
    </citation>
    <scope>IDENTIFICATION</scope>
</reference>
<keyword evidence="3" id="KW-0175">Coiled coil</keyword>
<dbReference type="GO" id="GO:0006310">
    <property type="term" value="P:DNA recombination"/>
    <property type="evidence" value="ECO:0007669"/>
    <property type="project" value="InterPro"/>
</dbReference>
<evidence type="ECO:0000313" key="6">
    <source>
        <dbReference type="Proteomes" id="UP000018467"/>
    </source>
</evidence>